<dbReference type="Pfam" id="PF01370">
    <property type="entry name" value="Epimerase"/>
    <property type="match status" value="1"/>
</dbReference>
<dbReference type="FunFam" id="3.30.360.50:FF:000001">
    <property type="entry name" value="S-adenosylmethionine decarboxylase proenzyme"/>
    <property type="match status" value="1"/>
</dbReference>
<dbReference type="PROSITE" id="PS01336">
    <property type="entry name" value="ADOMETDC"/>
    <property type="match status" value="1"/>
</dbReference>
<comment type="pathway">
    <text evidence="3">Amine and polyamine biosynthesis; S-adenosylmethioninamine biosynthesis; S-adenosylmethioninamine from S-adenosyl-L-methionine: step 1/1.</text>
</comment>
<comment type="catalytic activity">
    <reaction evidence="18">
        <text>S-adenosyl-L-methionine + H(+) = S-adenosyl 3-(methylsulfanyl)propylamine + CO2</text>
        <dbReference type="Rhea" id="RHEA:15981"/>
        <dbReference type="ChEBI" id="CHEBI:15378"/>
        <dbReference type="ChEBI" id="CHEBI:16526"/>
        <dbReference type="ChEBI" id="CHEBI:57443"/>
        <dbReference type="ChEBI" id="CHEBI:59789"/>
        <dbReference type="EC" id="4.1.1.50"/>
    </reaction>
</comment>
<dbReference type="InterPro" id="IPR036291">
    <property type="entry name" value="NAD(P)-bd_dom_sf"/>
</dbReference>
<dbReference type="GO" id="GO:0008295">
    <property type="term" value="P:spermidine biosynthetic process"/>
    <property type="evidence" value="ECO:0007669"/>
    <property type="project" value="UniProtKB-KW"/>
</dbReference>
<evidence type="ECO:0000256" key="14">
    <source>
        <dbReference type="ARBA" id="ARBA00023239"/>
    </source>
</evidence>
<dbReference type="UniPathway" id="UPA00128">
    <property type="reaction ID" value="UER00191"/>
</dbReference>
<keyword evidence="14" id="KW-0456">Lyase</keyword>
<evidence type="ECO:0000256" key="17">
    <source>
        <dbReference type="ARBA" id="ARBA00023317"/>
    </source>
</evidence>
<evidence type="ECO:0000256" key="11">
    <source>
        <dbReference type="ARBA" id="ARBA00023115"/>
    </source>
</evidence>
<comment type="caution">
    <text evidence="21">The sequence shown here is derived from an EMBL/GenBank/DDBJ whole genome shotgun (WGS) entry which is preliminary data.</text>
</comment>
<dbReference type="Gene3D" id="3.40.50.720">
    <property type="entry name" value="NAD(P)-binding Rossmann-like Domain"/>
    <property type="match status" value="1"/>
</dbReference>
<evidence type="ECO:0000259" key="20">
    <source>
        <dbReference type="Pfam" id="PF01370"/>
    </source>
</evidence>
<keyword evidence="11" id="KW-0620">Polyamine biosynthesis</keyword>
<dbReference type="GO" id="GO:0099402">
    <property type="term" value="P:plant organ development"/>
    <property type="evidence" value="ECO:0007669"/>
    <property type="project" value="UniProtKB-ARBA"/>
</dbReference>
<dbReference type="PANTHER" id="PTHR43238">
    <property type="entry name" value="GDP-L-FUCOSE SYNTHASE"/>
    <property type="match status" value="1"/>
</dbReference>
<dbReference type="AlphaFoldDB" id="A0A5B6X9G6"/>
<accession>A0A5B6X9G6</accession>
<comment type="catalytic activity">
    <reaction evidence="19">
        <text>GDP-beta-L-fucose + NADP(+) = GDP-4-dehydro-alpha-D-rhamnose + NADPH + H(+)</text>
        <dbReference type="Rhea" id="RHEA:18885"/>
        <dbReference type="ChEBI" id="CHEBI:15378"/>
        <dbReference type="ChEBI" id="CHEBI:57273"/>
        <dbReference type="ChEBI" id="CHEBI:57783"/>
        <dbReference type="ChEBI" id="CHEBI:57964"/>
        <dbReference type="ChEBI" id="CHEBI:58349"/>
        <dbReference type="EC" id="1.1.1.271"/>
    </reaction>
</comment>
<dbReference type="FunFam" id="3.60.90.10:FF:000002">
    <property type="entry name" value="S-adenosylmethionine decarboxylase proenzyme"/>
    <property type="match status" value="1"/>
</dbReference>
<dbReference type="UniPathway" id="UPA00331">
    <property type="reaction ID" value="UER00451"/>
</dbReference>
<keyword evidence="12" id="KW-0865">Zymogen</keyword>
<keyword evidence="22" id="KW-1185">Reference proteome</keyword>
<evidence type="ECO:0000256" key="9">
    <source>
        <dbReference type="ARBA" id="ARBA00023002"/>
    </source>
</evidence>
<keyword evidence="16" id="KW-0704">Schiff base</keyword>
<dbReference type="CDD" id="cd05239">
    <property type="entry name" value="GDP_FS_SDR_e"/>
    <property type="match status" value="1"/>
</dbReference>
<dbReference type="EMBL" id="SMMG02000001">
    <property type="protein sequence ID" value="KAA3490246.1"/>
    <property type="molecule type" value="Genomic_DNA"/>
</dbReference>
<organism evidence="21 22">
    <name type="scientific">Gossypium australe</name>
    <dbReference type="NCBI Taxonomy" id="47621"/>
    <lineage>
        <taxon>Eukaryota</taxon>
        <taxon>Viridiplantae</taxon>
        <taxon>Streptophyta</taxon>
        <taxon>Embryophyta</taxon>
        <taxon>Tracheophyta</taxon>
        <taxon>Spermatophyta</taxon>
        <taxon>Magnoliopsida</taxon>
        <taxon>eudicotyledons</taxon>
        <taxon>Gunneridae</taxon>
        <taxon>Pentapetalae</taxon>
        <taxon>rosids</taxon>
        <taxon>malvids</taxon>
        <taxon>Malvales</taxon>
        <taxon>Malvaceae</taxon>
        <taxon>Malvoideae</taxon>
        <taxon>Gossypium</taxon>
    </lineage>
</organism>
<dbReference type="InterPro" id="IPR016067">
    <property type="entry name" value="S-AdoMet_deCO2ase_core"/>
</dbReference>
<dbReference type="FunFam" id="3.40.50.720:FF:000101">
    <property type="entry name" value="GDP-L-fucose synthase"/>
    <property type="match status" value="1"/>
</dbReference>
<evidence type="ECO:0000313" key="21">
    <source>
        <dbReference type="EMBL" id="KAA3490246.1"/>
    </source>
</evidence>
<dbReference type="Gene3D" id="3.60.90.10">
    <property type="entry name" value="S-adenosylmethionine decarboxylase"/>
    <property type="match status" value="1"/>
</dbReference>
<dbReference type="InterPro" id="IPR048283">
    <property type="entry name" value="AdoMetDC-like"/>
</dbReference>
<evidence type="ECO:0000256" key="7">
    <source>
        <dbReference type="ARBA" id="ARBA00022793"/>
    </source>
</evidence>
<evidence type="ECO:0000256" key="16">
    <source>
        <dbReference type="ARBA" id="ARBA00023270"/>
    </source>
</evidence>
<keyword evidence="15" id="KW-0511">Multifunctional enzyme</keyword>
<dbReference type="InterPro" id="IPR001985">
    <property type="entry name" value="S-AdoMet_decarboxylase_euk"/>
</dbReference>
<keyword evidence="10" id="KW-0745">Spermidine biosynthesis</keyword>
<feature type="domain" description="NAD-dependent epimerase/dehydratase" evidence="20">
    <location>
        <begin position="420"/>
        <end position="651"/>
    </location>
</feature>
<dbReference type="GO" id="GO:0016853">
    <property type="term" value="F:isomerase activity"/>
    <property type="evidence" value="ECO:0007669"/>
    <property type="project" value="UniProtKB-KW"/>
</dbReference>
<name>A0A5B6X9G6_9ROSI</name>
<proteinExistence type="inferred from homology"/>
<evidence type="ECO:0000256" key="10">
    <source>
        <dbReference type="ARBA" id="ARBA00023066"/>
    </source>
</evidence>
<dbReference type="OrthoDB" id="1068353at2759"/>
<comment type="similarity">
    <text evidence="4">Belongs to the NAD(P)-dependent epimerase/dehydratase family. Fucose synthase subfamily.</text>
</comment>
<evidence type="ECO:0000256" key="15">
    <source>
        <dbReference type="ARBA" id="ARBA00023268"/>
    </source>
</evidence>
<gene>
    <name evidence="21" type="primary">fcl</name>
    <name evidence="21" type="ORF">EPI10_033745</name>
</gene>
<dbReference type="Proteomes" id="UP000325315">
    <property type="component" value="Unassembled WGS sequence"/>
</dbReference>
<evidence type="ECO:0000256" key="1">
    <source>
        <dbReference type="ARBA" id="ARBA00001928"/>
    </source>
</evidence>
<keyword evidence="6" id="KW-0949">S-adenosyl-L-methionine</keyword>
<dbReference type="InterPro" id="IPR018166">
    <property type="entry name" value="S-AdoMet_deCO2ase_CS"/>
</dbReference>
<dbReference type="HAMAP" id="MF_00956">
    <property type="entry name" value="GDP_fucose_synth"/>
    <property type="match status" value="1"/>
</dbReference>
<evidence type="ECO:0000256" key="13">
    <source>
        <dbReference type="ARBA" id="ARBA00023235"/>
    </source>
</evidence>
<evidence type="ECO:0000256" key="19">
    <source>
        <dbReference type="ARBA" id="ARBA00051935"/>
    </source>
</evidence>
<dbReference type="GO" id="GO:0042351">
    <property type="term" value="P:'de novo' GDP-L-fucose biosynthetic process"/>
    <property type="evidence" value="ECO:0007669"/>
    <property type="project" value="UniProtKB-UniPathway"/>
</dbReference>
<reference evidence="21" key="1">
    <citation type="submission" date="2019-08" db="EMBL/GenBank/DDBJ databases">
        <authorList>
            <person name="Liu F."/>
        </authorList>
    </citation>
    <scope>NUCLEOTIDE SEQUENCE [LARGE SCALE GENOMIC DNA]</scope>
    <source>
        <strain evidence="21">PA1801</strain>
        <tissue evidence="21">Leaf</tissue>
    </source>
</reference>
<dbReference type="GO" id="GO:0004014">
    <property type="term" value="F:adenosylmethionine decarboxylase activity"/>
    <property type="evidence" value="ECO:0007669"/>
    <property type="project" value="UniProtKB-EC"/>
</dbReference>
<evidence type="ECO:0000256" key="12">
    <source>
        <dbReference type="ARBA" id="ARBA00023145"/>
    </source>
</evidence>
<protein>
    <submittedName>
        <fullName evidence="21">S-adenosylmethionine decarboxylase proenzyme-like</fullName>
    </submittedName>
</protein>
<keyword evidence="17" id="KW-0670">Pyruvate</keyword>
<dbReference type="NCBIfam" id="TIGR00535">
    <property type="entry name" value="SAM_DCase"/>
    <property type="match status" value="1"/>
</dbReference>
<dbReference type="SUPFAM" id="SSF56276">
    <property type="entry name" value="S-adenosylmethionine decarboxylase"/>
    <property type="match status" value="1"/>
</dbReference>
<evidence type="ECO:0000256" key="6">
    <source>
        <dbReference type="ARBA" id="ARBA00022691"/>
    </source>
</evidence>
<evidence type="ECO:0000256" key="5">
    <source>
        <dbReference type="ARBA" id="ARBA00008466"/>
    </source>
</evidence>
<evidence type="ECO:0000256" key="8">
    <source>
        <dbReference type="ARBA" id="ARBA00022857"/>
    </source>
</evidence>
<dbReference type="InterPro" id="IPR028614">
    <property type="entry name" value="GDP_fucose/colitose_synth"/>
</dbReference>
<dbReference type="SUPFAM" id="SSF51735">
    <property type="entry name" value="NAD(P)-binding Rossmann-fold domains"/>
    <property type="match status" value="1"/>
</dbReference>
<evidence type="ECO:0000256" key="18">
    <source>
        <dbReference type="ARBA" id="ARBA00048112"/>
    </source>
</evidence>
<dbReference type="Gene3D" id="3.90.25.10">
    <property type="entry name" value="UDP-galactose 4-epimerase, domain 1"/>
    <property type="match status" value="1"/>
</dbReference>
<comment type="cofactor">
    <cofactor evidence="1">
        <name>pyruvate</name>
        <dbReference type="ChEBI" id="CHEBI:15361"/>
    </cofactor>
</comment>
<keyword evidence="13" id="KW-0413">Isomerase</keyword>
<sequence length="723" mass="79711">MDMESPLPPSPIGFEGFEKRLEITFFDPPVFNDPNGLGLRALSRTQIDSILEPACCTIVSQLSNSNFDSYVLSESSLFIYPNKIILKTCGTTKLLLSIPPILQLSNSLSFTVSRVNYSRGSFIFPDHQPSPHRNFSEEVAMLNGYFTDFITGAYIIGDPKLQNSSWHIYSAVSKCSPPFVEDQRGEITLEMCMTGLNREKAGVFYKKSGDENHSAREMTKLSGIADIIPSHVICDFEFDPCGYSMNGIDGLAYSTVHVTPEDGFSYASYESMGLDLETIKLDPLVKRVLTCFGPKEFSVAITCNGGVPVWFMEVADVEGYTSQYTVKQELPGGGSVVYRTYSSVGERCMVRIPIKLTMQQRCWEAAAEEEEEQEVAGGGAVFPKHISICSLSLGIFSSSLPQSPAMGETDSFFSNKSAKIFVAGHRGLVGSAIVRKLQSLGFTNLLLRTHADLDLTRQSDVESFFADEKPHYVVLAAAKVGGIHANNTYPADFIAINLQIQTNVIDSSYRHGVKKILFLGSSCIYPKFAPQPIPENALLSGPLEPTNEWYAVAKIAGIKMCQAYRIQHGFDTISAMPTNLYGPNDNFHPENSHVLPALMRRFHKAKVEGAKEVVVWGTGSPLREFLHVDDLADAVVFLLGNYSGLEHVNVGSGKEVTIKELAELVKEVVGFEGELVWDTSKPDGTPRKLMDSSKLASLGWNAKISLKDGLIDTYKWYLENVKQ</sequence>
<keyword evidence="7" id="KW-0210">Decarboxylase</keyword>
<evidence type="ECO:0000256" key="4">
    <source>
        <dbReference type="ARBA" id="ARBA00005959"/>
    </source>
</evidence>
<evidence type="ECO:0000256" key="2">
    <source>
        <dbReference type="ARBA" id="ARBA00004883"/>
    </source>
</evidence>
<dbReference type="PANTHER" id="PTHR43238:SF1">
    <property type="entry name" value="GDP-L-FUCOSE SYNTHASE"/>
    <property type="match status" value="1"/>
</dbReference>
<comment type="similarity">
    <text evidence="5">Belongs to the eukaryotic AdoMetDC family.</text>
</comment>
<comment type="pathway">
    <text evidence="2">Nucleotide-sugar biosynthesis; GDP-L-fucose biosynthesis via de novo pathway; GDP-L-fucose from GDP-alpha-D-mannose: step 2/2.</text>
</comment>
<dbReference type="GO" id="GO:0006597">
    <property type="term" value="P:spermine biosynthetic process"/>
    <property type="evidence" value="ECO:0007669"/>
    <property type="project" value="InterPro"/>
</dbReference>
<evidence type="ECO:0000256" key="3">
    <source>
        <dbReference type="ARBA" id="ARBA00004911"/>
    </source>
</evidence>
<evidence type="ECO:0000313" key="22">
    <source>
        <dbReference type="Proteomes" id="UP000325315"/>
    </source>
</evidence>
<dbReference type="InterPro" id="IPR001509">
    <property type="entry name" value="Epimerase_deHydtase"/>
</dbReference>
<keyword evidence="8" id="KW-0521">NADP</keyword>
<dbReference type="GO" id="GO:0050577">
    <property type="term" value="F:GDP-L-fucose synthase activity"/>
    <property type="evidence" value="ECO:0007669"/>
    <property type="project" value="UniProtKB-EC"/>
</dbReference>
<dbReference type="Gene3D" id="3.30.360.50">
    <property type="entry name" value="S-adenosylmethionine decarboxylase"/>
    <property type="match status" value="1"/>
</dbReference>
<keyword evidence="9" id="KW-0560">Oxidoreductase</keyword>
<dbReference type="Pfam" id="PF01536">
    <property type="entry name" value="SAM_decarbox"/>
    <property type="match status" value="1"/>
</dbReference>